<dbReference type="InterPro" id="IPR029787">
    <property type="entry name" value="Nucleotide_cyclase"/>
</dbReference>
<dbReference type="GO" id="GO:0035556">
    <property type="term" value="P:intracellular signal transduction"/>
    <property type="evidence" value="ECO:0007669"/>
    <property type="project" value="InterPro"/>
</dbReference>
<evidence type="ECO:0000259" key="3">
    <source>
        <dbReference type="PROSITE" id="PS50125"/>
    </source>
</evidence>
<dbReference type="STRING" id="1005944.SAMN05192576_0073"/>
<dbReference type="SMART" id="SM00044">
    <property type="entry name" value="CYCc"/>
    <property type="match status" value="1"/>
</dbReference>
<dbReference type="RefSeq" id="WP_245715406.1">
    <property type="nucleotide sequence ID" value="NZ_BKAE01000015.1"/>
</dbReference>
<feature type="region of interest" description="Disordered" evidence="2">
    <location>
        <begin position="307"/>
        <end position="332"/>
    </location>
</feature>
<dbReference type="GO" id="GO:0009190">
    <property type="term" value="P:cyclic nucleotide biosynthetic process"/>
    <property type="evidence" value="ECO:0007669"/>
    <property type="project" value="InterPro"/>
</dbReference>
<dbReference type="Pfam" id="PF00211">
    <property type="entry name" value="Guanylate_cyc"/>
    <property type="match status" value="1"/>
</dbReference>
<comment type="similarity">
    <text evidence="1">Belongs to the adenylyl cyclase class-3 family.</text>
</comment>
<evidence type="ECO:0000313" key="4">
    <source>
        <dbReference type="EMBL" id="SDO56923.1"/>
    </source>
</evidence>
<name>A0A1H0KM91_9ACTN</name>
<dbReference type="Gene3D" id="3.30.70.1230">
    <property type="entry name" value="Nucleotide cyclase"/>
    <property type="match status" value="1"/>
</dbReference>
<dbReference type="PROSITE" id="PS50125">
    <property type="entry name" value="GUANYLATE_CYCLASE_2"/>
    <property type="match status" value="1"/>
</dbReference>
<proteinExistence type="inferred from homology"/>
<gene>
    <name evidence="4" type="ORF">SAMN05192576_0073</name>
</gene>
<dbReference type="InterPro" id="IPR001054">
    <property type="entry name" value="A/G_cyclase"/>
</dbReference>
<dbReference type="GO" id="GO:0004016">
    <property type="term" value="F:adenylate cyclase activity"/>
    <property type="evidence" value="ECO:0007669"/>
    <property type="project" value="UniProtKB-ARBA"/>
</dbReference>
<dbReference type="PANTHER" id="PTHR43081">
    <property type="entry name" value="ADENYLATE CYCLASE, TERMINAL-DIFFERENTIATION SPECIFIC-RELATED"/>
    <property type="match status" value="1"/>
</dbReference>
<keyword evidence="5" id="KW-1185">Reference proteome</keyword>
<evidence type="ECO:0000256" key="2">
    <source>
        <dbReference type="SAM" id="MobiDB-lite"/>
    </source>
</evidence>
<organism evidence="4 5">
    <name type="scientific">Nocardioides szechwanensis</name>
    <dbReference type="NCBI Taxonomy" id="1005944"/>
    <lineage>
        <taxon>Bacteria</taxon>
        <taxon>Bacillati</taxon>
        <taxon>Actinomycetota</taxon>
        <taxon>Actinomycetes</taxon>
        <taxon>Propionibacteriales</taxon>
        <taxon>Nocardioidaceae</taxon>
        <taxon>Nocardioides</taxon>
    </lineage>
</organism>
<reference evidence="4 5" key="1">
    <citation type="submission" date="2016-10" db="EMBL/GenBank/DDBJ databases">
        <authorList>
            <person name="de Groot N.N."/>
        </authorList>
    </citation>
    <scope>NUCLEOTIDE SEQUENCE [LARGE SCALE GENOMIC DNA]</scope>
    <source>
        <strain evidence="4 5">CGMCC 1.11147</strain>
    </source>
</reference>
<feature type="domain" description="Guanylate cyclase" evidence="3">
    <location>
        <begin position="177"/>
        <end position="287"/>
    </location>
</feature>
<sequence>MSGPDGPDGHDRPVVADLAGALEVVETYLLGEAPTLTRVQVAEQAGVPLEVASELWRLLGFPTQSDDDVAFTPLDVEALRDTRALIDLGILGPERQAALVRTWGRSYARLAEWQTTLLADLALESGAGAAETLAQLTDEVLPRVDALQSYVWRRHLVGAGSRLLAVEAPGSPVSRLAVVFVDIVGYTSRSKTMSESDLVEWLEYFESETLGLVVDHGGRIIKNIGDEVLLVADDVFSAVEIALMMTTRGRDDDDAFPSVRAGIAYGDVVSRLGDVFGPTVNVAARLTSVARPGTVVVDRGAYEALSGRVHDESDDSPDSEAGTDSGAPYTFRRMRRMSVKGYPRLNAWALRPNGTVSGPSGS</sequence>
<dbReference type="EMBL" id="FNIC01000010">
    <property type="protein sequence ID" value="SDO56923.1"/>
    <property type="molecule type" value="Genomic_DNA"/>
</dbReference>
<dbReference type="SUPFAM" id="SSF55073">
    <property type="entry name" value="Nucleotide cyclase"/>
    <property type="match status" value="1"/>
</dbReference>
<dbReference type="PANTHER" id="PTHR43081:SF1">
    <property type="entry name" value="ADENYLATE CYCLASE, TERMINAL-DIFFERENTIATION SPECIFIC"/>
    <property type="match status" value="1"/>
</dbReference>
<dbReference type="InterPro" id="IPR050697">
    <property type="entry name" value="Adenylyl/Guanylyl_Cyclase_3/4"/>
</dbReference>
<evidence type="ECO:0000313" key="5">
    <source>
        <dbReference type="Proteomes" id="UP000199004"/>
    </source>
</evidence>
<evidence type="ECO:0000256" key="1">
    <source>
        <dbReference type="ARBA" id="ARBA00005381"/>
    </source>
</evidence>
<dbReference type="CDD" id="cd07302">
    <property type="entry name" value="CHD"/>
    <property type="match status" value="1"/>
</dbReference>
<accession>A0A1H0KM91</accession>
<protein>
    <submittedName>
        <fullName evidence="4">Adenylate cyclase</fullName>
    </submittedName>
</protein>
<dbReference type="AlphaFoldDB" id="A0A1H0KM91"/>
<dbReference type="Proteomes" id="UP000199004">
    <property type="component" value="Unassembled WGS sequence"/>
</dbReference>